<dbReference type="AlphaFoldDB" id="A0A1H7JI35"/>
<keyword evidence="2" id="KW-1185">Reference proteome</keyword>
<gene>
    <name evidence="1" type="ORF">SAMN05443999_102164</name>
</gene>
<sequence length="48" mass="5052">MFRLARLVILCLIAFIAGVFFERQAQADKCLAAGGNLKGSICEGAAHG</sequence>
<protein>
    <submittedName>
        <fullName evidence="1">Uncharacterized protein</fullName>
    </submittedName>
</protein>
<accession>A0A1H7JI35</accession>
<organism evidence="1 2">
    <name type="scientific">Roseovarius azorensis</name>
    <dbReference type="NCBI Taxonomy" id="1287727"/>
    <lineage>
        <taxon>Bacteria</taxon>
        <taxon>Pseudomonadati</taxon>
        <taxon>Pseudomonadota</taxon>
        <taxon>Alphaproteobacteria</taxon>
        <taxon>Rhodobacterales</taxon>
        <taxon>Roseobacteraceae</taxon>
        <taxon>Roseovarius</taxon>
    </lineage>
</organism>
<evidence type="ECO:0000313" key="1">
    <source>
        <dbReference type="EMBL" id="SEK74036.1"/>
    </source>
</evidence>
<evidence type="ECO:0000313" key="2">
    <source>
        <dbReference type="Proteomes" id="UP000199582"/>
    </source>
</evidence>
<proteinExistence type="predicted"/>
<dbReference type="EMBL" id="FOAG01000002">
    <property type="protein sequence ID" value="SEK74036.1"/>
    <property type="molecule type" value="Genomic_DNA"/>
</dbReference>
<dbReference type="Proteomes" id="UP000199582">
    <property type="component" value="Unassembled WGS sequence"/>
</dbReference>
<reference evidence="1 2" key="1">
    <citation type="submission" date="2016-10" db="EMBL/GenBank/DDBJ databases">
        <authorList>
            <person name="de Groot N.N."/>
        </authorList>
    </citation>
    <scope>NUCLEOTIDE SEQUENCE [LARGE SCALE GENOMIC DNA]</scope>
    <source>
        <strain evidence="1 2">DSM 100674</strain>
    </source>
</reference>
<name>A0A1H7JI35_9RHOB</name>
<dbReference type="RefSeq" id="WP_175544683.1">
    <property type="nucleotide sequence ID" value="NZ_FOAG01000002.1"/>
</dbReference>